<evidence type="ECO:0000313" key="1">
    <source>
        <dbReference type="EMBL" id="KAK8405397.1"/>
    </source>
</evidence>
<dbReference type="InterPro" id="IPR043128">
    <property type="entry name" value="Rev_trsase/Diguanyl_cyclase"/>
</dbReference>
<gene>
    <name evidence="1" type="ORF">O3P69_001736</name>
</gene>
<dbReference type="EMBL" id="JARAKH010000003">
    <property type="protein sequence ID" value="KAK8405397.1"/>
    <property type="molecule type" value="Genomic_DNA"/>
</dbReference>
<dbReference type="GO" id="GO:0071897">
    <property type="term" value="P:DNA biosynthetic process"/>
    <property type="evidence" value="ECO:0007669"/>
    <property type="project" value="UniProtKB-ARBA"/>
</dbReference>
<name>A0AAW0V3F5_SCYPA</name>
<protein>
    <submittedName>
        <fullName evidence="1">Uncharacterized protein</fullName>
    </submittedName>
</protein>
<sequence length="99" mass="11408">MSPPITVPSTARGDPALMGQIYDTALGREEQDPDGSYRMCTNYRHVNQLIYQDCYSLSRIDNFIYQLEEAKHVTKIDLLRDYHQLQRAKLISVLVTSDD</sequence>
<dbReference type="SUPFAM" id="SSF56672">
    <property type="entry name" value="DNA/RNA polymerases"/>
    <property type="match status" value="1"/>
</dbReference>
<dbReference type="InterPro" id="IPR043502">
    <property type="entry name" value="DNA/RNA_pol_sf"/>
</dbReference>
<dbReference type="AlphaFoldDB" id="A0AAW0V3F5"/>
<dbReference type="Gene3D" id="3.10.10.10">
    <property type="entry name" value="HIV Type 1 Reverse Transcriptase, subunit A, domain 1"/>
    <property type="match status" value="1"/>
</dbReference>
<dbReference type="Gene3D" id="3.30.70.270">
    <property type="match status" value="1"/>
</dbReference>
<reference evidence="1 2" key="1">
    <citation type="submission" date="2023-03" db="EMBL/GenBank/DDBJ databases">
        <title>High-quality genome of Scylla paramamosain provides insights in environmental adaptation.</title>
        <authorList>
            <person name="Zhang L."/>
        </authorList>
    </citation>
    <scope>NUCLEOTIDE SEQUENCE [LARGE SCALE GENOMIC DNA]</scope>
    <source>
        <strain evidence="1">LZ_2023a</strain>
        <tissue evidence="1">Muscle</tissue>
    </source>
</reference>
<dbReference type="Proteomes" id="UP001487740">
    <property type="component" value="Unassembled WGS sequence"/>
</dbReference>
<keyword evidence="2" id="KW-1185">Reference proteome</keyword>
<accession>A0AAW0V3F5</accession>
<organism evidence="1 2">
    <name type="scientific">Scylla paramamosain</name>
    <name type="common">Mud crab</name>
    <dbReference type="NCBI Taxonomy" id="85552"/>
    <lineage>
        <taxon>Eukaryota</taxon>
        <taxon>Metazoa</taxon>
        <taxon>Ecdysozoa</taxon>
        <taxon>Arthropoda</taxon>
        <taxon>Crustacea</taxon>
        <taxon>Multicrustacea</taxon>
        <taxon>Malacostraca</taxon>
        <taxon>Eumalacostraca</taxon>
        <taxon>Eucarida</taxon>
        <taxon>Decapoda</taxon>
        <taxon>Pleocyemata</taxon>
        <taxon>Brachyura</taxon>
        <taxon>Eubrachyura</taxon>
        <taxon>Portunoidea</taxon>
        <taxon>Portunidae</taxon>
        <taxon>Portuninae</taxon>
        <taxon>Scylla</taxon>
    </lineage>
</organism>
<evidence type="ECO:0000313" key="2">
    <source>
        <dbReference type="Proteomes" id="UP001487740"/>
    </source>
</evidence>
<comment type="caution">
    <text evidence="1">The sequence shown here is derived from an EMBL/GenBank/DDBJ whole genome shotgun (WGS) entry which is preliminary data.</text>
</comment>
<proteinExistence type="predicted"/>